<dbReference type="InterPro" id="IPR055713">
    <property type="entry name" value="DUF7289"/>
</dbReference>
<dbReference type="Proteomes" id="UP001596099">
    <property type="component" value="Unassembled WGS sequence"/>
</dbReference>
<keyword evidence="1" id="KW-0812">Transmembrane</keyword>
<feature type="transmembrane region" description="Helical" evidence="1">
    <location>
        <begin position="21"/>
        <end position="40"/>
    </location>
</feature>
<evidence type="ECO:0000313" key="2">
    <source>
        <dbReference type="EMBL" id="MFC5970925.1"/>
    </source>
</evidence>
<organism evidence="2 3">
    <name type="scientific">Halomarina salina</name>
    <dbReference type="NCBI Taxonomy" id="1872699"/>
    <lineage>
        <taxon>Archaea</taxon>
        <taxon>Methanobacteriati</taxon>
        <taxon>Methanobacteriota</taxon>
        <taxon>Stenosarchaea group</taxon>
        <taxon>Halobacteria</taxon>
        <taxon>Halobacteriales</taxon>
        <taxon>Natronomonadaceae</taxon>
        <taxon>Halomarina</taxon>
    </lineage>
</organism>
<proteinExistence type="predicted"/>
<dbReference type="Pfam" id="PF23960">
    <property type="entry name" value="DUF7289"/>
    <property type="match status" value="1"/>
</dbReference>
<comment type="caution">
    <text evidence="2">The sequence shown here is derived from an EMBL/GenBank/DDBJ whole genome shotgun (WGS) entry which is preliminary data.</text>
</comment>
<keyword evidence="1" id="KW-0472">Membrane</keyword>
<dbReference type="EMBL" id="JBHSQH010000001">
    <property type="protein sequence ID" value="MFC5970925.1"/>
    <property type="molecule type" value="Genomic_DNA"/>
</dbReference>
<keyword evidence="1" id="KW-1133">Transmembrane helix</keyword>
<name>A0ABD5RKC1_9EURY</name>
<protein>
    <submittedName>
        <fullName evidence="2">Type IV pilin</fullName>
    </submittedName>
</protein>
<reference evidence="2 3" key="1">
    <citation type="journal article" date="2019" name="Int. J. Syst. Evol. Microbiol.">
        <title>The Global Catalogue of Microorganisms (GCM) 10K type strain sequencing project: providing services to taxonomists for standard genome sequencing and annotation.</title>
        <authorList>
            <consortium name="The Broad Institute Genomics Platform"/>
            <consortium name="The Broad Institute Genome Sequencing Center for Infectious Disease"/>
            <person name="Wu L."/>
            <person name="Ma J."/>
        </authorList>
    </citation>
    <scope>NUCLEOTIDE SEQUENCE [LARGE SCALE GENOMIC DNA]</scope>
    <source>
        <strain evidence="2 3">CGMCC 1.12543</strain>
    </source>
</reference>
<dbReference type="AlphaFoldDB" id="A0ABD5RKC1"/>
<gene>
    <name evidence="2" type="ORF">ACFPYI_06225</name>
</gene>
<evidence type="ECO:0000256" key="1">
    <source>
        <dbReference type="SAM" id="Phobius"/>
    </source>
</evidence>
<dbReference type="RefSeq" id="WP_247413840.1">
    <property type="nucleotide sequence ID" value="NZ_JALLGW010000001.1"/>
</dbReference>
<evidence type="ECO:0000313" key="3">
    <source>
        <dbReference type="Proteomes" id="UP001596099"/>
    </source>
</evidence>
<sequence length="251" mass="26333">MSRVPSERARATATSTDRAQSHVVGVVLLLGVTVIAMGALTATVGTVVEQNAAAADADRVANDLDAALDPVEATGRHRGHVSFADGRLSAASRDLRLLDDDGVVQHVETDALVFEAGRNRIAFVAGAIVRGRPGSASLRDPPLVTASRGDGGVLVVGAPRVGDPNAVGGERVSLTLATNVSHERFDHGDGHWRVAIETTTPGPFARWFDETGATVERRDIDDDGVTSVVASYDGERSAYLVVHTLRTEVEA</sequence>
<keyword evidence="3" id="KW-1185">Reference proteome</keyword>
<accession>A0ABD5RKC1</accession>